<proteinExistence type="predicted"/>
<dbReference type="AlphaFoldDB" id="A0A6J4Q8J2"/>
<organism evidence="2">
    <name type="scientific">uncultured Rubrobacteraceae bacterium</name>
    <dbReference type="NCBI Taxonomy" id="349277"/>
    <lineage>
        <taxon>Bacteria</taxon>
        <taxon>Bacillati</taxon>
        <taxon>Actinomycetota</taxon>
        <taxon>Rubrobacteria</taxon>
        <taxon>Rubrobacterales</taxon>
        <taxon>Rubrobacteraceae</taxon>
        <taxon>environmental samples</taxon>
    </lineage>
</organism>
<feature type="region of interest" description="Disordered" evidence="1">
    <location>
        <begin position="1"/>
        <end position="23"/>
    </location>
</feature>
<evidence type="ECO:0000256" key="1">
    <source>
        <dbReference type="SAM" id="MobiDB-lite"/>
    </source>
</evidence>
<sequence>MRSGKAHHPPISKNREGPSRLLIGGETVGDYVSNAFREPQVTGRARAIIRVRDAGMGGESEG</sequence>
<gene>
    <name evidence="2" type="ORF">AVDCRST_MAG03-3236</name>
</gene>
<accession>A0A6J4Q8J2</accession>
<reference evidence="2" key="1">
    <citation type="submission" date="2020-02" db="EMBL/GenBank/DDBJ databases">
        <authorList>
            <person name="Meier V. D."/>
        </authorList>
    </citation>
    <scope>NUCLEOTIDE SEQUENCE</scope>
    <source>
        <strain evidence="2">AVDCRST_MAG03</strain>
    </source>
</reference>
<evidence type="ECO:0000313" key="2">
    <source>
        <dbReference type="EMBL" id="CAA9430896.1"/>
    </source>
</evidence>
<name>A0A6J4Q8J2_9ACTN</name>
<protein>
    <submittedName>
        <fullName evidence="2">Uncharacterized protein</fullName>
    </submittedName>
</protein>
<dbReference type="EMBL" id="CADCUT010000197">
    <property type="protein sequence ID" value="CAA9430896.1"/>
    <property type="molecule type" value="Genomic_DNA"/>
</dbReference>
<feature type="compositionally biased region" description="Basic residues" evidence="1">
    <location>
        <begin position="1"/>
        <end position="10"/>
    </location>
</feature>